<dbReference type="Proteomes" id="UP001149860">
    <property type="component" value="Chromosome"/>
</dbReference>
<accession>A0ACD5DCW8</accession>
<name>A0ACD5DCW8_9LACO</name>
<evidence type="ECO:0000313" key="1">
    <source>
        <dbReference type="EMBL" id="XFD39219.1"/>
    </source>
</evidence>
<dbReference type="EMBL" id="CP168151">
    <property type="protein sequence ID" value="XFD39219.1"/>
    <property type="molecule type" value="Genomic_DNA"/>
</dbReference>
<proteinExistence type="predicted"/>
<evidence type="ECO:0000313" key="2">
    <source>
        <dbReference type="Proteomes" id="UP001149860"/>
    </source>
</evidence>
<sequence>MQLVHFYTRIELRNKGKLVYTLKSMQAKPYNAAVDVTINYSNDDTPSTTDVTLHGLIKSNSDKFIKGSQVDIYAGFFNSDKTVHLIKHQVHGTITTIQPRKNDSGDWQLTFTMQDGEKYDNLKPIKVKQSKNVRLVASQKSLESKIREFNSSYNKQFNLWRDKNPHATDKQVKDKRRHYTNLKKAARTELSSSWNKKRKYLNAHKKYQKKTIYQALSFKAGTKGSAIIKKVAKEAGISIGKVDVVYDHVYLKGYVAKKKPMNVIREVAGDCNTNCYWQHGYLMIKDFAKQTKLSYVATPETGLLQPPEYQEDSENGQSWELSLLYNPDMTTGVVFKVKHPLSDLKGWVIVLTGTNTISSGSTPTSDVTVMLYDDYKAQQAKKVKNAKNKDASTAKKIAEQKKKEKAKKDKEKTKDAKSKRAIRRNSHKLDQQDAQKEKDKEKDKNKDKNSDKNKKKGK</sequence>
<gene>
    <name evidence="1" type="ORF">O0236_007215</name>
</gene>
<protein>
    <submittedName>
        <fullName evidence="1">Uncharacterized protein</fullName>
    </submittedName>
</protein>
<organism evidence="1 2">
    <name type="scientific">Lentilactobacillus terminaliae</name>
    <dbReference type="NCBI Taxonomy" id="3003483"/>
    <lineage>
        <taxon>Bacteria</taxon>
        <taxon>Bacillati</taxon>
        <taxon>Bacillota</taxon>
        <taxon>Bacilli</taxon>
        <taxon>Lactobacillales</taxon>
        <taxon>Lactobacillaceae</taxon>
        <taxon>Lentilactobacillus</taxon>
    </lineage>
</organism>
<reference evidence="1" key="1">
    <citation type="submission" date="2024-08" db="EMBL/GenBank/DDBJ databases">
        <title>Lentilactobacillus sp. nov., isolated from tree bark.</title>
        <authorList>
            <person name="Phuengjayaem S."/>
            <person name="Tanasupawat S."/>
        </authorList>
    </citation>
    <scope>NUCLEOTIDE SEQUENCE</scope>
    <source>
        <strain evidence="1">SPB1-3</strain>
    </source>
</reference>
<keyword evidence="2" id="KW-1185">Reference proteome</keyword>